<keyword evidence="4" id="KW-1185">Reference proteome</keyword>
<feature type="transmembrane region" description="Helical" evidence="2">
    <location>
        <begin position="284"/>
        <end position="303"/>
    </location>
</feature>
<accession>A0AAD9K0B0</accession>
<keyword evidence="2" id="KW-0472">Membrane</keyword>
<feature type="transmembrane region" description="Helical" evidence="2">
    <location>
        <begin position="464"/>
        <end position="481"/>
    </location>
</feature>
<feature type="transmembrane region" description="Helical" evidence="2">
    <location>
        <begin position="242"/>
        <end position="263"/>
    </location>
</feature>
<dbReference type="AlphaFoldDB" id="A0AAD9K0B0"/>
<dbReference type="PANTHER" id="PTHR16189:SF6">
    <property type="entry name" value="AMINO ACID TRANSPORTER TRANSMEMBRANE DOMAIN-CONTAINING PROTEIN"/>
    <property type="match status" value="1"/>
</dbReference>
<name>A0AAD9K0B0_9ANNE</name>
<dbReference type="Proteomes" id="UP001208570">
    <property type="component" value="Unassembled WGS sequence"/>
</dbReference>
<evidence type="ECO:0000313" key="3">
    <source>
        <dbReference type="EMBL" id="KAK2162171.1"/>
    </source>
</evidence>
<feature type="transmembrane region" description="Helical" evidence="2">
    <location>
        <begin position="371"/>
        <end position="391"/>
    </location>
</feature>
<comment type="caution">
    <text evidence="3">The sequence shown here is derived from an EMBL/GenBank/DDBJ whole genome shotgun (WGS) entry which is preliminary data.</text>
</comment>
<evidence type="ECO:0000256" key="1">
    <source>
        <dbReference type="SAM" id="MobiDB-lite"/>
    </source>
</evidence>
<protein>
    <submittedName>
        <fullName evidence="3">Uncharacterized protein</fullName>
    </submittedName>
</protein>
<feature type="region of interest" description="Disordered" evidence="1">
    <location>
        <begin position="1"/>
        <end position="22"/>
    </location>
</feature>
<reference evidence="3" key="1">
    <citation type="journal article" date="2023" name="Mol. Biol. Evol.">
        <title>Third-Generation Sequencing Reveals the Adaptive Role of the Epigenome in Three Deep-Sea Polychaetes.</title>
        <authorList>
            <person name="Perez M."/>
            <person name="Aroh O."/>
            <person name="Sun Y."/>
            <person name="Lan Y."/>
            <person name="Juniper S.K."/>
            <person name="Young C.R."/>
            <person name="Angers B."/>
            <person name="Qian P.Y."/>
        </authorList>
    </citation>
    <scope>NUCLEOTIDE SEQUENCE</scope>
    <source>
        <strain evidence="3">P08H-3</strain>
    </source>
</reference>
<dbReference type="EMBL" id="JAODUP010000102">
    <property type="protein sequence ID" value="KAK2162171.1"/>
    <property type="molecule type" value="Genomic_DNA"/>
</dbReference>
<dbReference type="PANTHER" id="PTHR16189">
    <property type="entry name" value="TRANSMEMBRANE PROTEIN 104-RELATED"/>
    <property type="match status" value="1"/>
</dbReference>
<feature type="transmembrane region" description="Helical" evidence="2">
    <location>
        <begin position="217"/>
        <end position="236"/>
    </location>
</feature>
<feature type="transmembrane region" description="Helical" evidence="2">
    <location>
        <begin position="432"/>
        <end position="452"/>
    </location>
</feature>
<proteinExistence type="predicted"/>
<gene>
    <name evidence="3" type="ORF">LSH36_102g02081</name>
</gene>
<feature type="transmembrane region" description="Helical" evidence="2">
    <location>
        <begin position="50"/>
        <end position="71"/>
    </location>
</feature>
<feature type="transmembrane region" description="Helical" evidence="2">
    <location>
        <begin position="151"/>
        <end position="170"/>
    </location>
</feature>
<feature type="transmembrane region" description="Helical" evidence="2">
    <location>
        <begin position="182"/>
        <end position="205"/>
    </location>
</feature>
<organism evidence="3 4">
    <name type="scientific">Paralvinella palmiformis</name>
    <dbReference type="NCBI Taxonomy" id="53620"/>
    <lineage>
        <taxon>Eukaryota</taxon>
        <taxon>Metazoa</taxon>
        <taxon>Spiralia</taxon>
        <taxon>Lophotrochozoa</taxon>
        <taxon>Annelida</taxon>
        <taxon>Polychaeta</taxon>
        <taxon>Sedentaria</taxon>
        <taxon>Canalipalpata</taxon>
        <taxon>Terebellida</taxon>
        <taxon>Terebelliformia</taxon>
        <taxon>Alvinellidae</taxon>
        <taxon>Paralvinella</taxon>
    </lineage>
</organism>
<keyword evidence="2" id="KW-1133">Transmembrane helix</keyword>
<evidence type="ECO:0000313" key="4">
    <source>
        <dbReference type="Proteomes" id="UP001208570"/>
    </source>
</evidence>
<evidence type="ECO:0000256" key="2">
    <source>
        <dbReference type="SAM" id="Phobius"/>
    </source>
</evidence>
<sequence>MAAALLPDSTSDVGSDIGPETSFLRQQNGSNQKLVYLQCCLPVTLSHSGLYPFLITFILGVFIQALLIYFFTDVLQRAHAIQIEYAKDQGPENVPLNEIDVEEELEEIEDEHEQNGPVMAGHIIIPREMNVKSPNLHLLGELFLPCGMRQMFDIVLIIQFVALLISYALAGSEAYAEVIGVNHFYVIPVFVWLLTFAVVFALQIIQPVVSILTFAKGSLLLGTIVVTFFVGLSIHHQVTDDFTYVGAPFLMGTVALGGVINVMPFLYSKIQPVPAQVARFRQSVVSGLVTCAVLNILWCWAVLDIVPQTNTCFTYQVKHNNSFHTVTDENNLKHEAVCAQNLSLESAEQNGEISTLPLTQIIHHLYPDYDWVAMLVELFIMISITVSYLTIGAAMHHTLSGWTESMWNKDRISTYISQLKTSNSCGCCTTECFCRSLISLFLFSIVFVVAMLNPQGFESMLEKVSSLFINLEVGVFVFIIINKATNPEYMRLKIPLPLSACVYHLQYLIPVYFCFAVGYDIFTTGYAILYKGAPLPWENVAGSHGTLVPIEDHPMYSNLSHLLGNMSAKFVSPILASLPTMMVNETVSDMTSLGSGSTLGNNK</sequence>
<keyword evidence="2" id="KW-0812">Transmembrane</keyword>